<keyword evidence="3" id="KW-0433">Leucine-rich repeat</keyword>
<dbReference type="GO" id="GO:0005886">
    <property type="term" value="C:plasma membrane"/>
    <property type="evidence" value="ECO:0007669"/>
    <property type="project" value="UniProtKB-SubCell"/>
</dbReference>
<dbReference type="InterPro" id="IPR001611">
    <property type="entry name" value="Leu-rich_rpt"/>
</dbReference>
<keyword evidence="5" id="KW-0677">Repeat</keyword>
<evidence type="ECO:0000256" key="5">
    <source>
        <dbReference type="ARBA" id="ARBA00022737"/>
    </source>
</evidence>
<dbReference type="Proteomes" id="UP001152484">
    <property type="component" value="Unassembled WGS sequence"/>
</dbReference>
<evidence type="ECO:0008006" key="10">
    <source>
        <dbReference type="Google" id="ProtNLM"/>
    </source>
</evidence>
<dbReference type="Pfam" id="PF00560">
    <property type="entry name" value="LRR_1"/>
    <property type="match status" value="2"/>
</dbReference>
<dbReference type="InterPro" id="IPR003591">
    <property type="entry name" value="Leu-rich_rpt_typical-subtyp"/>
</dbReference>
<keyword evidence="9" id="KW-1185">Reference proteome</keyword>
<dbReference type="PANTHER" id="PTHR48010:SF58">
    <property type="entry name" value="RECEPTOR PROTEIN KINASE-LIKE PROTEIN ZAR1"/>
    <property type="match status" value="1"/>
</dbReference>
<dbReference type="SMART" id="SM00369">
    <property type="entry name" value="LRR_TYP"/>
    <property type="match status" value="6"/>
</dbReference>
<evidence type="ECO:0000256" key="1">
    <source>
        <dbReference type="ARBA" id="ARBA00004236"/>
    </source>
</evidence>
<sequence length="422" mass="46086">MLSLSSMKVLLLFMVYLVGWCNGDDQSLDEAPLMEKSEQEALYHAIQGFVGKEWNGSDLYPDPCGWTPIQGVSCDLFDGFWYVTDMRIGPVHDNSLECAQNAEFSPHLFALKHLKTLSFFKCFLSPQQIPITTLYWESLNGTLEFLEFRSNPGLIGAIPNSFGYLKKLKSLVLIENGLSGSLPGSIGSLFSLRKLVLSANNFTGNIPDSFGGLQNLLILDLSRNSLSGHCHSSLGLMRSLLKLDLSKNQIGGKIPEEIGNLKNLTLLDLSDNRFSGGLPKSLQGMESLEEMVISDNPMGGTLMGLEWGGHLKGSLTVLDLSNAKLTGGIPESITRLEKLRFLGLNDNNLTGEISPRIADMPNIGALYLNGNNLAGELQFSEGFYGKMGRRLGVWGNPNLCYPIGFKGGSTMHVPFGVKPCQP</sequence>
<feature type="signal peptide" evidence="7">
    <location>
        <begin position="1"/>
        <end position="23"/>
    </location>
</feature>
<dbReference type="InterPro" id="IPR032675">
    <property type="entry name" value="LRR_dom_sf"/>
</dbReference>
<dbReference type="OrthoDB" id="676979at2759"/>
<dbReference type="Gene3D" id="3.80.10.10">
    <property type="entry name" value="Ribonuclease Inhibitor"/>
    <property type="match status" value="3"/>
</dbReference>
<protein>
    <recommendedName>
        <fullName evidence="10">Piriformospora indica-insensitive protein 2</fullName>
    </recommendedName>
</protein>
<evidence type="ECO:0000256" key="7">
    <source>
        <dbReference type="SAM" id="SignalP"/>
    </source>
</evidence>
<evidence type="ECO:0000256" key="2">
    <source>
        <dbReference type="ARBA" id="ARBA00022475"/>
    </source>
</evidence>
<proteinExistence type="predicted"/>
<name>A0A9P1ELG9_CUSEU</name>
<organism evidence="8 9">
    <name type="scientific">Cuscuta europaea</name>
    <name type="common">European dodder</name>
    <dbReference type="NCBI Taxonomy" id="41803"/>
    <lineage>
        <taxon>Eukaryota</taxon>
        <taxon>Viridiplantae</taxon>
        <taxon>Streptophyta</taxon>
        <taxon>Embryophyta</taxon>
        <taxon>Tracheophyta</taxon>
        <taxon>Spermatophyta</taxon>
        <taxon>Magnoliopsida</taxon>
        <taxon>eudicotyledons</taxon>
        <taxon>Gunneridae</taxon>
        <taxon>Pentapetalae</taxon>
        <taxon>asterids</taxon>
        <taxon>lamiids</taxon>
        <taxon>Solanales</taxon>
        <taxon>Convolvulaceae</taxon>
        <taxon>Cuscuteae</taxon>
        <taxon>Cuscuta</taxon>
        <taxon>Cuscuta subgen. Cuscuta</taxon>
    </lineage>
</organism>
<dbReference type="FunFam" id="3.80.10.10:FF:000299">
    <property type="entry name" value="Piriformospora indica-insensitive protein 2"/>
    <property type="match status" value="1"/>
</dbReference>
<dbReference type="SUPFAM" id="SSF52058">
    <property type="entry name" value="L domain-like"/>
    <property type="match status" value="1"/>
</dbReference>
<dbReference type="PANTHER" id="PTHR48010">
    <property type="entry name" value="OS05G0588300 PROTEIN"/>
    <property type="match status" value="1"/>
</dbReference>
<keyword evidence="2" id="KW-1003">Cell membrane</keyword>
<accession>A0A9P1ELG9</accession>
<dbReference type="InterPro" id="IPR050994">
    <property type="entry name" value="At_inactive_RLKs"/>
</dbReference>
<gene>
    <name evidence="8" type="ORF">CEURO_LOCUS20592</name>
</gene>
<evidence type="ECO:0000313" key="9">
    <source>
        <dbReference type="Proteomes" id="UP001152484"/>
    </source>
</evidence>
<dbReference type="GO" id="GO:0051707">
    <property type="term" value="P:response to other organism"/>
    <property type="evidence" value="ECO:0007669"/>
    <property type="project" value="UniProtKB-ARBA"/>
</dbReference>
<evidence type="ECO:0000256" key="6">
    <source>
        <dbReference type="ARBA" id="ARBA00023136"/>
    </source>
</evidence>
<dbReference type="GO" id="GO:0006952">
    <property type="term" value="P:defense response"/>
    <property type="evidence" value="ECO:0007669"/>
    <property type="project" value="UniProtKB-ARBA"/>
</dbReference>
<comment type="subcellular location">
    <subcellularLocation>
        <location evidence="1">Cell membrane</location>
    </subcellularLocation>
</comment>
<dbReference type="AlphaFoldDB" id="A0A9P1ELG9"/>
<dbReference type="FunFam" id="3.80.10.10:FF:000269">
    <property type="entry name" value="Piriformospora indica-insensitive protein 2"/>
    <property type="match status" value="1"/>
</dbReference>
<feature type="chain" id="PRO_5040150226" description="Piriformospora indica-insensitive protein 2" evidence="7">
    <location>
        <begin position="24"/>
        <end position="422"/>
    </location>
</feature>
<evidence type="ECO:0000256" key="3">
    <source>
        <dbReference type="ARBA" id="ARBA00022614"/>
    </source>
</evidence>
<evidence type="ECO:0000313" key="8">
    <source>
        <dbReference type="EMBL" id="CAH9114930.1"/>
    </source>
</evidence>
<dbReference type="Pfam" id="PF13855">
    <property type="entry name" value="LRR_8"/>
    <property type="match status" value="1"/>
</dbReference>
<dbReference type="EMBL" id="CAMAPE010000065">
    <property type="protein sequence ID" value="CAH9114930.1"/>
    <property type="molecule type" value="Genomic_DNA"/>
</dbReference>
<keyword evidence="4 7" id="KW-0732">Signal</keyword>
<reference evidence="8" key="1">
    <citation type="submission" date="2022-07" db="EMBL/GenBank/DDBJ databases">
        <authorList>
            <person name="Macas J."/>
            <person name="Novak P."/>
            <person name="Neumann P."/>
        </authorList>
    </citation>
    <scope>NUCLEOTIDE SEQUENCE</scope>
</reference>
<keyword evidence="6" id="KW-0472">Membrane</keyword>
<comment type="caution">
    <text evidence="8">The sequence shown here is derived from an EMBL/GenBank/DDBJ whole genome shotgun (WGS) entry which is preliminary data.</text>
</comment>
<evidence type="ECO:0000256" key="4">
    <source>
        <dbReference type="ARBA" id="ARBA00022729"/>
    </source>
</evidence>